<dbReference type="AlphaFoldDB" id="L1LDG6"/>
<feature type="coiled-coil region" evidence="1">
    <location>
        <begin position="203"/>
        <end position="237"/>
    </location>
</feature>
<keyword evidence="4" id="KW-1185">Reference proteome</keyword>
<dbReference type="STRING" id="1537102.L1LDG6"/>
<proteinExistence type="predicted"/>
<accession>L1LDG6</accession>
<feature type="compositionally biased region" description="Basic and acidic residues" evidence="2">
    <location>
        <begin position="69"/>
        <end position="78"/>
    </location>
</feature>
<evidence type="ECO:0000313" key="4">
    <source>
        <dbReference type="Proteomes" id="UP000031512"/>
    </source>
</evidence>
<reference evidence="3 4" key="1">
    <citation type="journal article" date="2012" name="BMC Genomics">
        <title>Comparative genomic analysis and phylogenetic position of Theileria equi.</title>
        <authorList>
            <person name="Kappmeyer L.S."/>
            <person name="Thiagarajan M."/>
            <person name="Herndon D.R."/>
            <person name="Ramsay J.D."/>
            <person name="Caler E."/>
            <person name="Djikeng A."/>
            <person name="Gillespie J.J."/>
            <person name="Lau A.O."/>
            <person name="Roalson E.H."/>
            <person name="Silva J.C."/>
            <person name="Silva M.G."/>
            <person name="Suarez C.E."/>
            <person name="Ueti M.W."/>
            <person name="Nene V.M."/>
            <person name="Mealey R.H."/>
            <person name="Knowles D.P."/>
            <person name="Brayton K.A."/>
        </authorList>
    </citation>
    <scope>NUCLEOTIDE SEQUENCE [LARGE SCALE GENOMIC DNA]</scope>
    <source>
        <strain evidence="3 4">WA</strain>
    </source>
</reference>
<dbReference type="RefSeq" id="XP_004832727.1">
    <property type="nucleotide sequence ID" value="XM_004832670.1"/>
</dbReference>
<comment type="caution">
    <text evidence="3">The sequence shown here is derived from an EMBL/GenBank/DDBJ whole genome shotgun (WGS) entry which is preliminary data.</text>
</comment>
<sequence>MATFGGLNMSIFDAAVDRFIDQHANDEMLVDVENRQCKLVTPLKSIENAEDPQALLENIKTVLKVETTPRLESQEPVKRRASLSSRASFEGPKNRTDTLEKNRNEMILEHAEAVIEYQRERINILEKTVERYNAALSKTNDMHKEEVQKYEENNKELRVQMQNIIADYEAISKRYEVDMSEFEKLKIKSLNDDSEMIKRNETIKELSTKLNILPKENEFLKEEKERLLREIKHLKLEILPNLPEPSKNPRLDTHYVGESHVICDVRKRETAAMGKCLIQVENDLLSYKRLSEDQRVEIQRLHSIIDNLKARGTSRPEQFILSAQKQILQLRHLFANTVKRQDVVEKEVTREHQNVGEDDLNNRSLHAAYVLKSTSEQRDMYDKLLEIVKNAMSFKSNTSYFYRCTALYSFVDEIESEYESQMRLFEINDGVILIHTLAEDREHVTSTDRLPLSNVQVVNTDFGNLRFILKEDDMYHIITLNTSDLYNRMYHALQYAGFIVEDRRLTIYSSIDLSTLEPEDHWPSDLIAIHFSQAINFSINQSDSLFSCILDTTQSVSVISDMIPTLLSYDQDLNALIAYGPNLANRPRIFPCDQCVLFRIQGYDGDITIPVATFPNGLPIDSFFNIPFTIYCMVMFKSVQWNSNQTHDCSSDASPSISTEHSTLKSVDLKILYLVPRDSRSSIALNALIKRIRFCTEEMLDIDHSSDGEPSVITSISKDEETFYRFRDNFLELYIDSNDKPVLVDTTADYYKINSTTSEVAIITNVNSEKRETYVLAIDDREKYEKFLADLKNSELKLLKGDINNTLGQVCVVSKGYIQLYDQQNSPIAVPIIVFQPTNTAIHVDEKLRKIMIIQKADKVIRMSLDCTNPVEFSRWKFALTFSGFLEHEEPDANINSALKEFIFPIKIFDEQAPEERRAFNVFREKILLYTHPAADDPFLVWEKSDLSIEKYEKERRLRLYTRKGSKFEERFDLLIPLLTDYQNILAVLGQFEYVFEKPIKKITLKYQYVVAKPGTISLHETKYDKTALITLNNSEYKCQVKSAGFIIKFTPTITTKRTMKLVFKKEHSFRRWLLALKVAGFLPLSTENIPVLYFPTIIYGFACTESKSLFKQYRI</sequence>
<evidence type="ECO:0000313" key="3">
    <source>
        <dbReference type="EMBL" id="EKX73275.1"/>
    </source>
</evidence>
<dbReference type="KEGG" id="beq:BEWA_053300"/>
<organism evidence="3 4">
    <name type="scientific">Theileria equi strain WA</name>
    <dbReference type="NCBI Taxonomy" id="1537102"/>
    <lineage>
        <taxon>Eukaryota</taxon>
        <taxon>Sar</taxon>
        <taxon>Alveolata</taxon>
        <taxon>Apicomplexa</taxon>
        <taxon>Aconoidasida</taxon>
        <taxon>Piroplasmida</taxon>
        <taxon>Theileriidae</taxon>
        <taxon>Theileria</taxon>
    </lineage>
</organism>
<dbReference type="eggNOG" id="ENOG502SMD2">
    <property type="taxonomic scope" value="Eukaryota"/>
</dbReference>
<feature type="region of interest" description="Disordered" evidence="2">
    <location>
        <begin position="69"/>
        <end position="97"/>
    </location>
</feature>
<protein>
    <submittedName>
        <fullName evidence="3">Uncharacterized protein</fullName>
    </submittedName>
</protein>
<evidence type="ECO:0000256" key="1">
    <source>
        <dbReference type="SAM" id="Coils"/>
    </source>
</evidence>
<gene>
    <name evidence="3" type="ORF">BEWA_053300</name>
</gene>
<feature type="coiled-coil region" evidence="1">
    <location>
        <begin position="108"/>
        <end position="174"/>
    </location>
</feature>
<dbReference type="Proteomes" id="UP000031512">
    <property type="component" value="Unassembled WGS sequence"/>
</dbReference>
<dbReference type="EMBL" id="ACOU01000003">
    <property type="protein sequence ID" value="EKX73275.1"/>
    <property type="molecule type" value="Genomic_DNA"/>
</dbReference>
<keyword evidence="1" id="KW-0175">Coiled coil</keyword>
<dbReference type="OrthoDB" id="360742at2759"/>
<name>L1LDG6_THEEQ</name>
<evidence type="ECO:0000256" key="2">
    <source>
        <dbReference type="SAM" id="MobiDB-lite"/>
    </source>
</evidence>
<dbReference type="GeneID" id="15802882"/>
<dbReference type="VEuPathDB" id="PiroplasmaDB:BEWA_053300"/>